<accession>A0A1E3WA71</accession>
<feature type="transmembrane region" description="Helical" evidence="1">
    <location>
        <begin position="6"/>
        <end position="27"/>
    </location>
</feature>
<evidence type="ECO:0008006" key="4">
    <source>
        <dbReference type="Google" id="ProtNLM"/>
    </source>
</evidence>
<keyword evidence="1" id="KW-0812">Transmembrane</keyword>
<organism evidence="2 3">
    <name type="scientific">Methyloceanibacter marginalis</name>
    <dbReference type="NCBI Taxonomy" id="1774971"/>
    <lineage>
        <taxon>Bacteria</taxon>
        <taxon>Pseudomonadati</taxon>
        <taxon>Pseudomonadota</taxon>
        <taxon>Alphaproteobacteria</taxon>
        <taxon>Hyphomicrobiales</taxon>
        <taxon>Hyphomicrobiaceae</taxon>
        <taxon>Methyloceanibacter</taxon>
    </lineage>
</organism>
<feature type="transmembrane region" description="Helical" evidence="1">
    <location>
        <begin position="70"/>
        <end position="87"/>
    </location>
</feature>
<feature type="transmembrane region" description="Helical" evidence="1">
    <location>
        <begin position="39"/>
        <end position="58"/>
    </location>
</feature>
<protein>
    <recommendedName>
        <fullName evidence="4">DUF1097 domain-containing protein</fullName>
    </recommendedName>
</protein>
<keyword evidence="1" id="KW-1133">Transmembrane helix</keyword>
<reference evidence="2 3" key="1">
    <citation type="journal article" date="2016" name="Environ. Microbiol.">
        <title>New Methyloceanibacter diversity from North Sea sediments includes methanotroph containing solely the soluble methane monooxygenase.</title>
        <authorList>
            <person name="Vekeman B."/>
            <person name="Kerckhof F.M."/>
            <person name="Cremers G."/>
            <person name="de Vos P."/>
            <person name="Vandamme P."/>
            <person name="Boon N."/>
            <person name="Op den Camp H.J."/>
            <person name="Heylen K."/>
        </authorList>
    </citation>
    <scope>NUCLEOTIDE SEQUENCE [LARGE SCALE GENOMIC DNA]</scope>
    <source>
        <strain evidence="2 3">R-67177</strain>
    </source>
</reference>
<dbReference type="EMBL" id="LPWD01000246">
    <property type="protein sequence ID" value="ODS02714.1"/>
    <property type="molecule type" value="Genomic_DNA"/>
</dbReference>
<dbReference type="Pfam" id="PF06496">
    <property type="entry name" value="DUF1097"/>
    <property type="match status" value="1"/>
</dbReference>
<gene>
    <name evidence="2" type="ORF">AUC71_01430</name>
</gene>
<keyword evidence="3" id="KW-1185">Reference proteome</keyword>
<feature type="transmembrane region" description="Helical" evidence="1">
    <location>
        <begin position="99"/>
        <end position="120"/>
    </location>
</feature>
<feature type="transmembrane region" description="Helical" evidence="1">
    <location>
        <begin position="126"/>
        <end position="143"/>
    </location>
</feature>
<dbReference type="Proteomes" id="UP000095042">
    <property type="component" value="Unassembled WGS sequence"/>
</dbReference>
<evidence type="ECO:0000313" key="2">
    <source>
        <dbReference type="EMBL" id="ODS02714.1"/>
    </source>
</evidence>
<keyword evidence="1" id="KW-0472">Membrane</keyword>
<comment type="caution">
    <text evidence="2">The sequence shown here is derived from an EMBL/GenBank/DDBJ whole genome shotgun (WGS) entry which is preliminary data.</text>
</comment>
<dbReference type="InterPro" id="IPR009476">
    <property type="entry name" value="DUF1097"/>
</dbReference>
<dbReference type="AlphaFoldDB" id="A0A1E3WA71"/>
<proteinExistence type="predicted"/>
<evidence type="ECO:0000256" key="1">
    <source>
        <dbReference type="SAM" id="Phobius"/>
    </source>
</evidence>
<evidence type="ECO:0000313" key="3">
    <source>
        <dbReference type="Proteomes" id="UP000095042"/>
    </source>
</evidence>
<sequence>MATWLFLARSVGMLAIWAAFIAWGCFFHCGGKEAGLQSAILGNIAGAIIAGITLWVATQTGIGDQIGLPIWAGICVGVGVAAMVLLANIPAFAAIPAQVYGFASVVALTLLGNGAGNLTAASMENPVVVIICSMIVGALFGWVSEKVAGMLAGAGHGAHAKAYAGIRQLGSGTP</sequence>
<name>A0A1E3WA71_9HYPH</name>